<dbReference type="RefSeq" id="WP_003778038.1">
    <property type="nucleotide sequence ID" value="NZ_JH992959.1"/>
</dbReference>
<dbReference type="OrthoDB" id="977752at2"/>
<dbReference type="eggNOG" id="COG1705">
    <property type="taxonomic scope" value="Bacteria"/>
</dbReference>
<evidence type="ECO:0000313" key="5">
    <source>
        <dbReference type="Proteomes" id="UP000009875"/>
    </source>
</evidence>
<protein>
    <recommendedName>
        <fullName evidence="3">Mannosyl-glycoprotein endo-beta-N-acetylglucosamidase-like domain-containing protein</fullName>
    </recommendedName>
</protein>
<comment type="caution">
    <text evidence="4">The sequence shown here is derived from an EMBL/GenBank/DDBJ whole genome shotgun (WGS) entry which is preliminary data.</text>
</comment>
<dbReference type="PANTHER" id="PTHR33308:SF10">
    <property type="entry name" value="EXO-GLUCOSAMINIDASE LYTG"/>
    <property type="match status" value="1"/>
</dbReference>
<dbReference type="Pfam" id="PF01832">
    <property type="entry name" value="Glucosaminidase"/>
    <property type="match status" value="1"/>
</dbReference>
<gene>
    <name evidence="4" type="ORF">HMPREF9698_01016</name>
</gene>
<dbReference type="PATRIC" id="fig|883081.3.peg.1017"/>
<proteinExistence type="inferred from homology"/>
<feature type="domain" description="Mannosyl-glycoprotein endo-beta-N-acetylglucosamidase-like" evidence="3">
    <location>
        <begin position="45"/>
        <end position="203"/>
    </location>
</feature>
<organism evidence="4 5">
    <name type="scientific">Alloiococcus otitis ATCC 51267</name>
    <dbReference type="NCBI Taxonomy" id="883081"/>
    <lineage>
        <taxon>Bacteria</taxon>
        <taxon>Bacillati</taxon>
        <taxon>Bacillota</taxon>
        <taxon>Bacilli</taxon>
        <taxon>Lactobacillales</taxon>
        <taxon>Carnobacteriaceae</taxon>
        <taxon>Alloiococcus</taxon>
    </lineage>
</organism>
<dbReference type="InterPro" id="IPR002901">
    <property type="entry name" value="MGlyc_endo_b_GlcNAc-like_dom"/>
</dbReference>
<accession>K9E8H1</accession>
<dbReference type="PRINTS" id="PR01002">
    <property type="entry name" value="FLGFLGJ"/>
</dbReference>
<reference evidence="4 5" key="1">
    <citation type="submission" date="2012-09" db="EMBL/GenBank/DDBJ databases">
        <title>The Genome Sequence of Alloiococcus otitis ATCC 51267.</title>
        <authorList>
            <consortium name="The Broad Institute Genome Sequencing Platform"/>
            <person name="Earl A."/>
            <person name="Ward D."/>
            <person name="Feldgarden M."/>
            <person name="Gevers D."/>
            <person name="Huys G."/>
            <person name="Walker B."/>
            <person name="Young S.K."/>
            <person name="Zeng Q."/>
            <person name="Gargeya S."/>
            <person name="Fitzgerald M."/>
            <person name="Haas B."/>
            <person name="Abouelleil A."/>
            <person name="Alvarado L."/>
            <person name="Arachchi H.M."/>
            <person name="Berlin A.M."/>
            <person name="Chapman S.B."/>
            <person name="Goldberg J."/>
            <person name="Griggs A."/>
            <person name="Gujja S."/>
            <person name="Hansen M."/>
            <person name="Howarth C."/>
            <person name="Imamovic A."/>
            <person name="Larimer J."/>
            <person name="McCowen C."/>
            <person name="Montmayeur A."/>
            <person name="Murphy C."/>
            <person name="Neiman D."/>
            <person name="Pearson M."/>
            <person name="Priest M."/>
            <person name="Roberts A."/>
            <person name="Saif S."/>
            <person name="Shea T."/>
            <person name="Sisk P."/>
            <person name="Sykes S."/>
            <person name="Wortman J."/>
            <person name="Nusbaum C."/>
            <person name="Birren B."/>
        </authorList>
    </citation>
    <scope>NUCLEOTIDE SEQUENCE [LARGE SCALE GENOMIC DNA]</scope>
    <source>
        <strain evidence="4 5">ATCC 51267</strain>
    </source>
</reference>
<evidence type="ECO:0000259" key="3">
    <source>
        <dbReference type="SMART" id="SM00047"/>
    </source>
</evidence>
<evidence type="ECO:0000256" key="1">
    <source>
        <dbReference type="ARBA" id="ARBA00010266"/>
    </source>
</evidence>
<dbReference type="Proteomes" id="UP000009875">
    <property type="component" value="Unassembled WGS sequence"/>
</dbReference>
<evidence type="ECO:0000256" key="2">
    <source>
        <dbReference type="ARBA" id="ARBA00022801"/>
    </source>
</evidence>
<dbReference type="STRING" id="883081.HMPREF9698_01016"/>
<keyword evidence="2" id="KW-0378">Hydrolase</keyword>
<name>K9E8H1_9LACT</name>
<dbReference type="EMBL" id="AGXA01000020">
    <property type="protein sequence ID" value="EKU93484.1"/>
    <property type="molecule type" value="Genomic_DNA"/>
</dbReference>
<comment type="similarity">
    <text evidence="1">Belongs to the glycosyl hydrolase 73 family.</text>
</comment>
<dbReference type="Gene3D" id="1.10.530.10">
    <property type="match status" value="1"/>
</dbReference>
<dbReference type="PANTHER" id="PTHR33308">
    <property type="entry name" value="PEPTIDOGLYCAN HYDROLASE FLGJ"/>
    <property type="match status" value="1"/>
</dbReference>
<keyword evidence="5" id="KW-1185">Reference proteome</keyword>
<sequence>MSSYKKGKKKGKAKDRAFLALLLGLTLVLIFAFIYLGHALGFSGQKGSNEAPLPADQAFIQELVPGSQALQEEYGVLPSIMISQAILESDWGESDLAKQENNYFGRKDSQDGVYYMTKEYKGQWEDQKEPFKVYDSLEESMQDHARLLAYGTSWDSKLYQGVIQAPDYKSAAHALQEAGYATDPNYAQKLIKLIERYQLDQYDHPSS</sequence>
<dbReference type="HOGENOM" id="CLU_013771_0_0_9"/>
<dbReference type="InterPro" id="IPR051056">
    <property type="entry name" value="Glycosyl_Hydrolase_73"/>
</dbReference>
<dbReference type="AlphaFoldDB" id="K9E8H1"/>
<dbReference type="Gene3D" id="4.10.80.30">
    <property type="entry name" value="DNA polymerase, domain 6"/>
    <property type="match status" value="1"/>
</dbReference>
<dbReference type="SMART" id="SM00047">
    <property type="entry name" value="LYZ2"/>
    <property type="match status" value="1"/>
</dbReference>
<evidence type="ECO:0000313" key="4">
    <source>
        <dbReference type="EMBL" id="EKU93484.1"/>
    </source>
</evidence>
<dbReference type="GO" id="GO:0004040">
    <property type="term" value="F:amidase activity"/>
    <property type="evidence" value="ECO:0007669"/>
    <property type="project" value="InterPro"/>
</dbReference>